<dbReference type="PANTHER" id="PTHR10381:SF70">
    <property type="entry name" value="ATP-DEPENDENT CLP PROTEASE PROTEOLYTIC SUBUNIT"/>
    <property type="match status" value="1"/>
</dbReference>
<dbReference type="FunFam" id="3.90.226.10:FF:000001">
    <property type="entry name" value="ATP-dependent Clp protease proteolytic subunit"/>
    <property type="match status" value="1"/>
</dbReference>
<dbReference type="InterPro" id="IPR001907">
    <property type="entry name" value="ClpP"/>
</dbReference>
<dbReference type="AlphaFoldDB" id="A0A934K6T2"/>
<dbReference type="Proteomes" id="UP000612893">
    <property type="component" value="Unassembled WGS sequence"/>
</dbReference>
<dbReference type="GO" id="GO:0004252">
    <property type="term" value="F:serine-type endopeptidase activity"/>
    <property type="evidence" value="ECO:0007669"/>
    <property type="project" value="UniProtKB-UniRule"/>
</dbReference>
<evidence type="ECO:0000256" key="9">
    <source>
        <dbReference type="RuleBase" id="RU003567"/>
    </source>
</evidence>
<evidence type="ECO:0000256" key="3">
    <source>
        <dbReference type="ARBA" id="ARBA00022670"/>
    </source>
</evidence>
<keyword evidence="11" id="KW-1185">Reference proteome</keyword>
<feature type="active site" evidence="7 8">
    <location>
        <position position="121"/>
    </location>
</feature>
<dbReference type="PROSITE" id="PS00382">
    <property type="entry name" value="CLP_PROTEASE_HIS"/>
    <property type="match status" value="1"/>
</dbReference>
<dbReference type="GO" id="GO:0004176">
    <property type="term" value="F:ATP-dependent peptidase activity"/>
    <property type="evidence" value="ECO:0007669"/>
    <property type="project" value="InterPro"/>
</dbReference>
<dbReference type="EC" id="3.4.21.92" evidence="7"/>
<keyword evidence="3 7" id="KW-0645">Protease</keyword>
<comment type="similarity">
    <text evidence="1 7 9">Belongs to the peptidase S14 family.</text>
</comment>
<dbReference type="InterPro" id="IPR029045">
    <property type="entry name" value="ClpP/crotonase-like_dom_sf"/>
</dbReference>
<feature type="active site" description="Nucleophile" evidence="7">
    <location>
        <position position="96"/>
    </location>
</feature>
<comment type="subcellular location">
    <subcellularLocation>
        <location evidence="7">Cytoplasm</location>
    </subcellularLocation>
</comment>
<dbReference type="HAMAP" id="MF_00444">
    <property type="entry name" value="ClpP"/>
    <property type="match status" value="1"/>
</dbReference>
<evidence type="ECO:0000256" key="4">
    <source>
        <dbReference type="ARBA" id="ARBA00022801"/>
    </source>
</evidence>
<keyword evidence="5 7" id="KW-0720">Serine protease</keyword>
<accession>A0A934K6T2</accession>
<name>A0A934K6T2_9BACT</name>
<evidence type="ECO:0000256" key="2">
    <source>
        <dbReference type="ARBA" id="ARBA00022490"/>
    </source>
</evidence>
<protein>
    <recommendedName>
        <fullName evidence="7 9">ATP-dependent Clp protease proteolytic subunit</fullName>
        <ecNumber evidence="7">3.4.21.92</ecNumber>
    </recommendedName>
    <alternativeName>
        <fullName evidence="7">Endopeptidase Clp</fullName>
    </alternativeName>
</protein>
<evidence type="ECO:0000256" key="6">
    <source>
        <dbReference type="ARBA" id="ARBA00034021"/>
    </source>
</evidence>
<reference evidence="10" key="1">
    <citation type="submission" date="2020-10" db="EMBL/GenBank/DDBJ databases">
        <title>Ca. Dormibacterota MAGs.</title>
        <authorList>
            <person name="Montgomery K."/>
        </authorList>
    </citation>
    <scope>NUCLEOTIDE SEQUENCE [LARGE SCALE GENOMIC DNA]</scope>
    <source>
        <strain evidence="10">SC8812_S17_10</strain>
    </source>
</reference>
<dbReference type="NCBIfam" id="TIGR00493">
    <property type="entry name" value="clpP"/>
    <property type="match status" value="1"/>
</dbReference>
<proteinExistence type="inferred from homology"/>
<dbReference type="SUPFAM" id="SSF52096">
    <property type="entry name" value="ClpP/crotonase"/>
    <property type="match status" value="1"/>
</dbReference>
<keyword evidence="2 7" id="KW-0963">Cytoplasm</keyword>
<dbReference type="CDD" id="cd07017">
    <property type="entry name" value="S14_ClpP_2"/>
    <property type="match status" value="1"/>
</dbReference>
<comment type="function">
    <text evidence="7">Cleaves peptides in various proteins in a process that requires ATP hydrolysis. Has a chymotrypsin-like activity. Plays a major role in the degradation of misfolded proteins.</text>
</comment>
<evidence type="ECO:0000256" key="5">
    <source>
        <dbReference type="ARBA" id="ARBA00022825"/>
    </source>
</evidence>
<gene>
    <name evidence="7 10" type="primary">clpP</name>
    <name evidence="10" type="ORF">JF922_01055</name>
</gene>
<comment type="caution">
    <text evidence="10">The sequence shown here is derived from an EMBL/GenBank/DDBJ whole genome shotgun (WGS) entry which is preliminary data.</text>
</comment>
<evidence type="ECO:0000256" key="7">
    <source>
        <dbReference type="HAMAP-Rule" id="MF_00444"/>
    </source>
</evidence>
<dbReference type="Gene3D" id="3.90.226.10">
    <property type="entry name" value="2-enoyl-CoA Hydratase, Chain A, domain 1"/>
    <property type="match status" value="1"/>
</dbReference>
<evidence type="ECO:0000313" key="11">
    <source>
        <dbReference type="Proteomes" id="UP000612893"/>
    </source>
</evidence>
<dbReference type="GO" id="GO:0006515">
    <property type="term" value="P:protein quality control for misfolded or incompletely synthesized proteins"/>
    <property type="evidence" value="ECO:0007669"/>
    <property type="project" value="TreeGrafter"/>
</dbReference>
<sequence length="208" mass="22653">MVPMVVESTNRGERAFDIYSRLLKERIIFIGTPIDDQVANLIIAQLLFLQSEDPEKDIAVYINSPGGQVTAGLAIYDTMQYIRPAVSTICIGMAYSMGAVLLAGGAAGRRYSLPHANILIHQPWGGMQGQASDIQIHAKEILRTREVLNNILASHTGQPVERVQQDTERDFFMTPEQAKAYGLIDDIIQATDKIAVGVGADGKEAGRG</sequence>
<dbReference type="Pfam" id="PF00574">
    <property type="entry name" value="CLP_protease"/>
    <property type="match status" value="1"/>
</dbReference>
<keyword evidence="4 7" id="KW-0378">Hydrolase</keyword>
<comment type="subunit">
    <text evidence="7">Fourteen ClpP subunits assemble into 2 heptameric rings which stack back to back to give a disk-like structure with a central cavity, resembling the structure of eukaryotic proteasomes.</text>
</comment>
<dbReference type="NCBIfam" id="NF009205">
    <property type="entry name" value="PRK12553.1"/>
    <property type="match status" value="1"/>
</dbReference>
<dbReference type="GO" id="GO:0009368">
    <property type="term" value="C:endopeptidase Clp complex"/>
    <property type="evidence" value="ECO:0007669"/>
    <property type="project" value="TreeGrafter"/>
</dbReference>
<dbReference type="GO" id="GO:0051117">
    <property type="term" value="F:ATPase binding"/>
    <property type="evidence" value="ECO:0007669"/>
    <property type="project" value="TreeGrafter"/>
</dbReference>
<dbReference type="InterPro" id="IPR023562">
    <property type="entry name" value="ClpP/TepA"/>
</dbReference>
<dbReference type="PRINTS" id="PR00127">
    <property type="entry name" value="CLPPROTEASEP"/>
</dbReference>
<comment type="catalytic activity">
    <reaction evidence="6 7 8">
        <text>Hydrolysis of proteins to small peptides in the presence of ATP and magnesium. alpha-casein is the usual test substrate. In the absence of ATP, only oligopeptides shorter than five residues are hydrolyzed (such as succinyl-Leu-Tyr-|-NHMec, and Leu-Tyr-Leu-|-Tyr-Trp, in which cleavage of the -Tyr-|-Leu- and -Tyr-|-Trp bonds also occurs).</text>
        <dbReference type="EC" id="3.4.21.92"/>
    </reaction>
</comment>
<evidence type="ECO:0000313" key="10">
    <source>
        <dbReference type="EMBL" id="MBJ7596663.1"/>
    </source>
</evidence>
<dbReference type="GO" id="GO:0005737">
    <property type="term" value="C:cytoplasm"/>
    <property type="evidence" value="ECO:0007669"/>
    <property type="project" value="UniProtKB-SubCell"/>
</dbReference>
<organism evidence="10 11">
    <name type="scientific">Candidatus Nephthysia bennettiae</name>
    <dbReference type="NCBI Taxonomy" id="3127016"/>
    <lineage>
        <taxon>Bacteria</taxon>
        <taxon>Bacillati</taxon>
        <taxon>Candidatus Dormiibacterota</taxon>
        <taxon>Candidatus Dormibacteria</taxon>
        <taxon>Candidatus Dormibacterales</taxon>
        <taxon>Candidatus Dormibacteraceae</taxon>
        <taxon>Candidatus Nephthysia</taxon>
    </lineage>
</organism>
<evidence type="ECO:0000256" key="8">
    <source>
        <dbReference type="PROSITE-ProRule" id="PRU10086"/>
    </source>
</evidence>
<dbReference type="EMBL" id="JAEKNR010000015">
    <property type="protein sequence ID" value="MBJ7596663.1"/>
    <property type="molecule type" value="Genomic_DNA"/>
</dbReference>
<dbReference type="InterPro" id="IPR033135">
    <property type="entry name" value="ClpP_His_AS"/>
</dbReference>
<evidence type="ECO:0000256" key="1">
    <source>
        <dbReference type="ARBA" id="ARBA00007039"/>
    </source>
</evidence>
<dbReference type="NCBIfam" id="NF001368">
    <property type="entry name" value="PRK00277.1"/>
    <property type="match status" value="1"/>
</dbReference>
<dbReference type="PANTHER" id="PTHR10381">
    <property type="entry name" value="ATP-DEPENDENT CLP PROTEASE PROTEOLYTIC SUBUNIT"/>
    <property type="match status" value="1"/>
</dbReference>